<sequence length="72" mass="8202">MVTASVYESHKTDLIFEWGTDEPLVDLTKDAVGKKNRYIFIQGQQSHNNNKISPVTNNYGDLDILDEEGLFQ</sequence>
<dbReference type="AlphaFoldDB" id="A0A915KT57"/>
<protein>
    <submittedName>
        <fullName evidence="2">Uncharacterized protein</fullName>
    </submittedName>
</protein>
<accession>A0A915KT57</accession>
<evidence type="ECO:0000313" key="2">
    <source>
        <dbReference type="WBParaSite" id="nRc.2.0.1.t41666-RA"/>
    </source>
</evidence>
<reference evidence="2" key="1">
    <citation type="submission" date="2022-11" db="UniProtKB">
        <authorList>
            <consortium name="WormBaseParasite"/>
        </authorList>
    </citation>
    <scope>IDENTIFICATION</scope>
</reference>
<keyword evidence="1" id="KW-1185">Reference proteome</keyword>
<organism evidence="1 2">
    <name type="scientific">Romanomermis culicivorax</name>
    <name type="common">Nematode worm</name>
    <dbReference type="NCBI Taxonomy" id="13658"/>
    <lineage>
        <taxon>Eukaryota</taxon>
        <taxon>Metazoa</taxon>
        <taxon>Ecdysozoa</taxon>
        <taxon>Nematoda</taxon>
        <taxon>Enoplea</taxon>
        <taxon>Dorylaimia</taxon>
        <taxon>Mermithida</taxon>
        <taxon>Mermithoidea</taxon>
        <taxon>Mermithidae</taxon>
        <taxon>Romanomermis</taxon>
    </lineage>
</organism>
<dbReference type="Proteomes" id="UP000887565">
    <property type="component" value="Unplaced"/>
</dbReference>
<name>A0A915KT57_ROMCU</name>
<evidence type="ECO:0000313" key="1">
    <source>
        <dbReference type="Proteomes" id="UP000887565"/>
    </source>
</evidence>
<proteinExistence type="predicted"/>
<dbReference type="WBParaSite" id="nRc.2.0.1.t41666-RA">
    <property type="protein sequence ID" value="nRc.2.0.1.t41666-RA"/>
    <property type="gene ID" value="nRc.2.0.1.g41666"/>
</dbReference>